<evidence type="ECO:0000256" key="2">
    <source>
        <dbReference type="SAM" id="MobiDB-lite"/>
    </source>
</evidence>
<feature type="region of interest" description="Disordered" evidence="2">
    <location>
        <begin position="178"/>
        <end position="200"/>
    </location>
</feature>
<dbReference type="OrthoDB" id="3246510at2759"/>
<comment type="caution">
    <text evidence="3">The sequence shown here is derived from an EMBL/GenBank/DDBJ whole genome shotgun (WGS) entry which is preliminary data.</text>
</comment>
<evidence type="ECO:0000313" key="3">
    <source>
        <dbReference type="EMBL" id="THH14679.1"/>
    </source>
</evidence>
<feature type="coiled-coil region" evidence="1">
    <location>
        <begin position="799"/>
        <end position="833"/>
    </location>
</feature>
<evidence type="ECO:0000313" key="4">
    <source>
        <dbReference type="Proteomes" id="UP000310158"/>
    </source>
</evidence>
<sequence length="1009" mass="113246">MSKLNSFALSDAHSKLSSSLSSDHDRDRSSNRQKTTGKSFFTRKLDGGRFTPQIHLSSSNRASVARSVQDGPHMSLPAFPPQRQLSSLSTNVRASPGSETFQDEDRTSFMNISYKAETSSPPLKAPNIPQMIDKSRGSSTAGLLLQSSAFLSTLSSFSSECHKSALVHTPSIFGTTGESFSRNSAQPQFDRSTPSSSLRGDFMEDDISMVVLKGLSDLKHAKYEIEEQRREIVHLRSQLGAAKDEKEESIQRLNNVKNAARKAIESSSASLQEMRTTLHALRQQSDEAFAFATQARSCLPDVIDMRHTIEGSFGVFESLLDGDGKFIKGTELKQIITELQMECSKTRQANDLLHDKLTEMTSQLIETRDRVRVVETSLDISNRALEQSNATLLEHVTLMKKAQVELSDALIVSAGYERKSISLEKDIKQLKEKLEEGERALNLVQGLEHKNVRLQSIIEDRDNQLRNLSSVKEEHALSTAAIKEHRAEKVRMLETLSEHMQSIEKLNTKCTQLETQSDSNFQMIDRYEDKLKVMREREEAVLLVKENLAAEKATVEKHATTLEIQLVNTREELNDVRARLQQMEVQFSVLQERFTDQSTTLKLTKEANGDVQERLLVAETTYARTLEAKTGKLQREISVIKEKNKSFEHLLKASQQESDRYRDLLSSAKVECEGRLEEERKNGLARIQDAQEKASQAEQRCAQAQTDAEGARTRLTTMHREMDLLKLQSENASRVSSSYQADVDSLNTQIHLLQTDKLKLTDRAKSIMTRYRTDDLSDEEKLFVNALMEESQALHENAIYEKQNELRRSKNRMADLELKIAFLEKSLARHLNTEKPDAGNDGGRSILDLDPFMSSAQRSSSSENFRAPDSDGPATDTVPQVSLPHALAAAVPPVHTITFQTPPKISATPAKLRGPDDYSADSLLIPRMLSKLKSRSSSPLKARANVVGARKNRMRSKMGDQVDVRKLVIDKTIFDRAMVRRRYVAITNDQLNIHLSHGTGCASSEIEDS</sequence>
<organism evidence="3 4">
    <name type="scientific">Bondarzewia mesenterica</name>
    <dbReference type="NCBI Taxonomy" id="1095465"/>
    <lineage>
        <taxon>Eukaryota</taxon>
        <taxon>Fungi</taxon>
        <taxon>Dikarya</taxon>
        <taxon>Basidiomycota</taxon>
        <taxon>Agaricomycotina</taxon>
        <taxon>Agaricomycetes</taxon>
        <taxon>Russulales</taxon>
        <taxon>Bondarzewiaceae</taxon>
        <taxon>Bondarzewia</taxon>
    </lineage>
</organism>
<evidence type="ECO:0000256" key="1">
    <source>
        <dbReference type="SAM" id="Coils"/>
    </source>
</evidence>
<feature type="region of interest" description="Disordered" evidence="2">
    <location>
        <begin position="15"/>
        <end position="84"/>
    </location>
</feature>
<keyword evidence="4" id="KW-1185">Reference proteome</keyword>
<keyword evidence="1" id="KW-0175">Coiled coil</keyword>
<dbReference type="Proteomes" id="UP000310158">
    <property type="component" value="Unassembled WGS sequence"/>
</dbReference>
<dbReference type="AlphaFoldDB" id="A0A4S4LQT0"/>
<proteinExistence type="predicted"/>
<feature type="compositionally biased region" description="Polar residues" evidence="2">
    <location>
        <begin position="178"/>
        <end position="198"/>
    </location>
</feature>
<feature type="region of interest" description="Disordered" evidence="2">
    <location>
        <begin position="856"/>
        <end position="879"/>
    </location>
</feature>
<dbReference type="EMBL" id="SGPL01000257">
    <property type="protein sequence ID" value="THH14679.1"/>
    <property type="molecule type" value="Genomic_DNA"/>
</dbReference>
<protein>
    <submittedName>
        <fullName evidence="3">Uncharacterized protein</fullName>
    </submittedName>
</protein>
<feature type="coiled-coil region" evidence="1">
    <location>
        <begin position="218"/>
        <end position="284"/>
    </location>
</feature>
<accession>A0A4S4LQT0</accession>
<feature type="compositionally biased region" description="Low complexity" evidence="2">
    <location>
        <begin position="57"/>
        <end position="68"/>
    </location>
</feature>
<feature type="coiled-coil region" evidence="1">
    <location>
        <begin position="673"/>
        <end position="714"/>
    </location>
</feature>
<feature type="coiled-coil region" evidence="1">
    <location>
        <begin position="413"/>
        <end position="516"/>
    </location>
</feature>
<gene>
    <name evidence="3" type="ORF">EW146_g5687</name>
</gene>
<feature type="coiled-coil region" evidence="1">
    <location>
        <begin position="559"/>
        <end position="593"/>
    </location>
</feature>
<reference evidence="3 4" key="1">
    <citation type="submission" date="2019-02" db="EMBL/GenBank/DDBJ databases">
        <title>Genome sequencing of the rare red list fungi Bondarzewia mesenterica.</title>
        <authorList>
            <person name="Buettner E."/>
            <person name="Kellner H."/>
        </authorList>
    </citation>
    <scope>NUCLEOTIDE SEQUENCE [LARGE SCALE GENOMIC DNA]</scope>
    <source>
        <strain evidence="3 4">DSM 108281</strain>
    </source>
</reference>
<name>A0A4S4LQT0_9AGAM</name>